<gene>
    <name evidence="2" type="ORF">IZO911_LOCUS45425</name>
</gene>
<dbReference type="Proteomes" id="UP000663860">
    <property type="component" value="Unassembled WGS sequence"/>
</dbReference>
<evidence type="ECO:0000313" key="3">
    <source>
        <dbReference type="Proteomes" id="UP000663860"/>
    </source>
</evidence>
<evidence type="ECO:0000313" key="2">
    <source>
        <dbReference type="EMBL" id="CAF1510350.1"/>
    </source>
</evidence>
<evidence type="ECO:0000256" key="1">
    <source>
        <dbReference type="SAM" id="Coils"/>
    </source>
</evidence>
<dbReference type="AlphaFoldDB" id="A0A815TLV0"/>
<feature type="coiled-coil region" evidence="1">
    <location>
        <begin position="60"/>
        <end position="186"/>
    </location>
</feature>
<dbReference type="EMBL" id="CAJNOE010004220">
    <property type="protein sequence ID" value="CAF1510350.1"/>
    <property type="molecule type" value="Genomic_DNA"/>
</dbReference>
<proteinExistence type="predicted"/>
<comment type="caution">
    <text evidence="2">The sequence shown here is derived from an EMBL/GenBank/DDBJ whole genome shotgun (WGS) entry which is preliminary data.</text>
</comment>
<protein>
    <submittedName>
        <fullName evidence="2">Uncharacterized protein</fullName>
    </submittedName>
</protein>
<name>A0A815TLV0_9BILA</name>
<accession>A0A815TLV0</accession>
<sequence length="194" mass="22855">MNRVDLNQTILSSLNSGDEQSSDDEIKTLNSTAATDNADADIDTTLASIRYSPANIQTVYNELLLIRQRLSQENERLKIKSDLLNQWEQRMRETIEHGWQAHKDKFDSELNIYKEKLNNVTKDFKRTNDSLQLLREQNSELKRNYNDLRETNDKLVEKTKQTEKRAENLIRLNQISEQKIKELEKTIEINKKFL</sequence>
<keyword evidence="1" id="KW-0175">Coiled coil</keyword>
<organism evidence="2 3">
    <name type="scientific">Adineta steineri</name>
    <dbReference type="NCBI Taxonomy" id="433720"/>
    <lineage>
        <taxon>Eukaryota</taxon>
        <taxon>Metazoa</taxon>
        <taxon>Spiralia</taxon>
        <taxon>Gnathifera</taxon>
        <taxon>Rotifera</taxon>
        <taxon>Eurotatoria</taxon>
        <taxon>Bdelloidea</taxon>
        <taxon>Adinetida</taxon>
        <taxon>Adinetidae</taxon>
        <taxon>Adineta</taxon>
    </lineage>
</organism>
<feature type="non-terminal residue" evidence="2">
    <location>
        <position position="194"/>
    </location>
</feature>
<reference evidence="2" key="1">
    <citation type="submission" date="2021-02" db="EMBL/GenBank/DDBJ databases">
        <authorList>
            <person name="Nowell W R."/>
        </authorList>
    </citation>
    <scope>NUCLEOTIDE SEQUENCE</scope>
</reference>